<name>A0A8X6S3Z5_TRICX</name>
<comment type="caution">
    <text evidence="1">The sequence shown here is derived from an EMBL/GenBank/DDBJ whole genome shotgun (WGS) entry which is preliminary data.</text>
</comment>
<dbReference type="AlphaFoldDB" id="A0A8X6S3Z5"/>
<dbReference type="EMBL" id="BMAU01021256">
    <property type="protein sequence ID" value="GFY06041.1"/>
    <property type="molecule type" value="Genomic_DNA"/>
</dbReference>
<evidence type="ECO:0000313" key="2">
    <source>
        <dbReference type="Proteomes" id="UP000887159"/>
    </source>
</evidence>
<proteinExistence type="predicted"/>
<organism evidence="1 2">
    <name type="scientific">Trichonephila clavipes</name>
    <name type="common">Golden silk orbweaver</name>
    <name type="synonym">Nephila clavipes</name>
    <dbReference type="NCBI Taxonomy" id="2585209"/>
    <lineage>
        <taxon>Eukaryota</taxon>
        <taxon>Metazoa</taxon>
        <taxon>Ecdysozoa</taxon>
        <taxon>Arthropoda</taxon>
        <taxon>Chelicerata</taxon>
        <taxon>Arachnida</taxon>
        <taxon>Araneae</taxon>
        <taxon>Araneomorphae</taxon>
        <taxon>Entelegynae</taxon>
        <taxon>Araneoidea</taxon>
        <taxon>Nephilidae</taxon>
        <taxon>Trichonephila</taxon>
    </lineage>
</organism>
<sequence length="109" mass="12550">MRDRASAHFCAPVRDWLDIAYPCRWIGCQDPVLWLPRSPDLTQLDFFLWSHLKELVHRDVVTAQMDLVARMHAACISVDPVMLRCVMTAIPRRAQACLNMHGGHFEHLA</sequence>
<reference evidence="1" key="1">
    <citation type="submission" date="2020-08" db="EMBL/GenBank/DDBJ databases">
        <title>Multicomponent nature underlies the extraordinary mechanical properties of spider dragline silk.</title>
        <authorList>
            <person name="Kono N."/>
            <person name="Nakamura H."/>
            <person name="Mori M."/>
            <person name="Yoshida Y."/>
            <person name="Ohtoshi R."/>
            <person name="Malay A.D."/>
            <person name="Moran D.A.P."/>
            <person name="Tomita M."/>
            <person name="Numata K."/>
            <person name="Arakawa K."/>
        </authorList>
    </citation>
    <scope>NUCLEOTIDE SEQUENCE</scope>
</reference>
<keyword evidence="2" id="KW-1185">Reference proteome</keyword>
<protein>
    <submittedName>
        <fullName evidence="1">Uncharacterized protein</fullName>
    </submittedName>
</protein>
<dbReference type="GO" id="GO:0003676">
    <property type="term" value="F:nucleic acid binding"/>
    <property type="evidence" value="ECO:0007669"/>
    <property type="project" value="InterPro"/>
</dbReference>
<evidence type="ECO:0000313" key="1">
    <source>
        <dbReference type="EMBL" id="GFY06041.1"/>
    </source>
</evidence>
<dbReference type="InterPro" id="IPR036397">
    <property type="entry name" value="RNaseH_sf"/>
</dbReference>
<dbReference type="Gene3D" id="3.30.420.10">
    <property type="entry name" value="Ribonuclease H-like superfamily/Ribonuclease H"/>
    <property type="match status" value="1"/>
</dbReference>
<gene>
    <name evidence="1" type="primary">AVEN_13528_1</name>
    <name evidence="1" type="ORF">TNCV_3863451</name>
</gene>
<dbReference type="PANTHER" id="PTHR47326:SF1">
    <property type="entry name" value="HTH PSQ-TYPE DOMAIN-CONTAINING PROTEIN"/>
    <property type="match status" value="1"/>
</dbReference>
<accession>A0A8X6S3Z5</accession>
<dbReference type="PANTHER" id="PTHR47326">
    <property type="entry name" value="TRANSPOSABLE ELEMENT TC3 TRANSPOSASE-LIKE PROTEIN"/>
    <property type="match status" value="1"/>
</dbReference>
<dbReference type="Proteomes" id="UP000887159">
    <property type="component" value="Unassembled WGS sequence"/>
</dbReference>